<comment type="subcellular location">
    <subcellularLocation>
        <location evidence="1">Vacuole membrane</location>
        <topology evidence="1">Multi-pass membrane protein</topology>
    </subcellularLocation>
</comment>
<keyword evidence="3" id="KW-0813">Transport</keyword>
<keyword evidence="4" id="KW-0926">Vacuole</keyword>
<proteinExistence type="inferred from homology"/>
<evidence type="ECO:0000256" key="4">
    <source>
        <dbReference type="ARBA" id="ARBA00022554"/>
    </source>
</evidence>
<dbReference type="GO" id="GO:0015189">
    <property type="term" value="F:L-lysine transmembrane transporter activity"/>
    <property type="evidence" value="ECO:0007669"/>
    <property type="project" value="TreeGrafter"/>
</dbReference>
<keyword evidence="12" id="KW-1185">Reference proteome</keyword>
<evidence type="ECO:0000259" key="10">
    <source>
        <dbReference type="Pfam" id="PF01490"/>
    </source>
</evidence>
<reference evidence="11 12" key="1">
    <citation type="submission" date="2014-04" db="EMBL/GenBank/DDBJ databases">
        <title>A new species of microsporidia sheds light on the evolution of extreme parasitism.</title>
        <authorList>
            <person name="Haag K.L."/>
            <person name="James T.Y."/>
            <person name="Larsson R."/>
            <person name="Schaer T.M."/>
            <person name="Refardt D."/>
            <person name="Pombert J.-F."/>
            <person name="Ebert D."/>
        </authorList>
    </citation>
    <scope>NUCLEOTIDE SEQUENCE [LARGE SCALE GENOMIC DNA]</scope>
    <source>
        <strain evidence="11 12">UGP3</strain>
        <tissue evidence="11">Spores</tissue>
    </source>
</reference>
<dbReference type="EMBL" id="JMKJ01000033">
    <property type="protein sequence ID" value="KGG52849.1"/>
    <property type="molecule type" value="Genomic_DNA"/>
</dbReference>
<dbReference type="GO" id="GO:0005290">
    <property type="term" value="F:L-histidine transmembrane transporter activity"/>
    <property type="evidence" value="ECO:0007669"/>
    <property type="project" value="TreeGrafter"/>
</dbReference>
<dbReference type="VEuPathDB" id="MicrosporidiaDB:DI09_12p170"/>
<evidence type="ECO:0000313" key="11">
    <source>
        <dbReference type="EMBL" id="KGG52849.1"/>
    </source>
</evidence>
<evidence type="ECO:0000256" key="3">
    <source>
        <dbReference type="ARBA" id="ARBA00022448"/>
    </source>
</evidence>
<feature type="transmembrane region" description="Helical" evidence="9">
    <location>
        <begin position="271"/>
        <end position="290"/>
    </location>
</feature>
<dbReference type="OrthoDB" id="438545at2759"/>
<feature type="transmembrane region" description="Helical" evidence="9">
    <location>
        <begin position="51"/>
        <end position="74"/>
    </location>
</feature>
<evidence type="ECO:0000256" key="8">
    <source>
        <dbReference type="ARBA" id="ARBA00023136"/>
    </source>
</evidence>
<evidence type="ECO:0000313" key="12">
    <source>
        <dbReference type="Proteomes" id="UP000029725"/>
    </source>
</evidence>
<evidence type="ECO:0000256" key="1">
    <source>
        <dbReference type="ARBA" id="ARBA00004128"/>
    </source>
</evidence>
<evidence type="ECO:0000256" key="2">
    <source>
        <dbReference type="ARBA" id="ARBA00008066"/>
    </source>
</evidence>
<feature type="transmembrane region" description="Helical" evidence="9">
    <location>
        <begin position="123"/>
        <end position="146"/>
    </location>
</feature>
<dbReference type="InterPro" id="IPR013057">
    <property type="entry name" value="AA_transpt_TM"/>
</dbReference>
<dbReference type="PANTHER" id="PTHR22950">
    <property type="entry name" value="AMINO ACID TRANSPORTER"/>
    <property type="match status" value="1"/>
</dbReference>
<dbReference type="GO" id="GO:0061459">
    <property type="term" value="F:L-arginine transmembrane transporter activity"/>
    <property type="evidence" value="ECO:0007669"/>
    <property type="project" value="TreeGrafter"/>
</dbReference>
<dbReference type="GO" id="GO:0005313">
    <property type="term" value="F:L-glutamate transmembrane transporter activity"/>
    <property type="evidence" value="ECO:0007669"/>
    <property type="project" value="TreeGrafter"/>
</dbReference>
<keyword evidence="6" id="KW-0029">Amino-acid transport</keyword>
<evidence type="ECO:0000256" key="9">
    <source>
        <dbReference type="SAM" id="Phobius"/>
    </source>
</evidence>
<feature type="transmembrane region" description="Helical" evidence="9">
    <location>
        <begin position="196"/>
        <end position="215"/>
    </location>
</feature>
<dbReference type="GO" id="GO:0015194">
    <property type="term" value="F:L-serine transmembrane transporter activity"/>
    <property type="evidence" value="ECO:0007669"/>
    <property type="project" value="TreeGrafter"/>
</dbReference>
<name>A0A098VVI3_9MICR</name>
<feature type="domain" description="Amino acid transporter transmembrane" evidence="10">
    <location>
        <begin position="45"/>
        <end position="288"/>
    </location>
</feature>
<comment type="similarity">
    <text evidence="2">Belongs to the amino acid/polyamine transporter 2 family.</text>
</comment>
<evidence type="ECO:0000256" key="5">
    <source>
        <dbReference type="ARBA" id="ARBA00022692"/>
    </source>
</evidence>
<comment type="caution">
    <text evidence="11">The sequence shown here is derived from an EMBL/GenBank/DDBJ whole genome shotgun (WGS) entry which is preliminary data.</text>
</comment>
<dbReference type="GO" id="GO:0005302">
    <property type="term" value="F:L-tyrosine transmembrane transporter activity"/>
    <property type="evidence" value="ECO:0007669"/>
    <property type="project" value="TreeGrafter"/>
</dbReference>
<accession>A0A098VVI3</accession>
<dbReference type="GO" id="GO:0005774">
    <property type="term" value="C:vacuolar membrane"/>
    <property type="evidence" value="ECO:0007669"/>
    <property type="project" value="UniProtKB-SubCell"/>
</dbReference>
<protein>
    <submittedName>
        <fullName evidence="11">Vacuolar amino acid transporter 5</fullName>
    </submittedName>
</protein>
<dbReference type="AlphaFoldDB" id="A0A098VVI3"/>
<keyword evidence="7 9" id="KW-1133">Transmembrane helix</keyword>
<dbReference type="HOGENOM" id="CLU_767444_0_0_1"/>
<feature type="transmembrane region" description="Helical" evidence="9">
    <location>
        <begin position="80"/>
        <end position="103"/>
    </location>
</feature>
<evidence type="ECO:0000256" key="6">
    <source>
        <dbReference type="ARBA" id="ARBA00022970"/>
    </source>
</evidence>
<dbReference type="GeneID" id="25258245"/>
<dbReference type="Pfam" id="PF01490">
    <property type="entry name" value="Aa_trans"/>
    <property type="match status" value="1"/>
</dbReference>
<feature type="transmembrane region" description="Helical" evidence="9">
    <location>
        <begin position="166"/>
        <end position="184"/>
    </location>
</feature>
<dbReference type="Proteomes" id="UP000029725">
    <property type="component" value="Unassembled WGS sequence"/>
</dbReference>
<keyword evidence="8 9" id="KW-0472">Membrane</keyword>
<dbReference type="RefSeq" id="XP_013239276.1">
    <property type="nucleotide sequence ID" value="XM_013383822.1"/>
</dbReference>
<organism evidence="11 12">
    <name type="scientific">Mitosporidium daphniae</name>
    <dbReference type="NCBI Taxonomy" id="1485682"/>
    <lineage>
        <taxon>Eukaryota</taxon>
        <taxon>Fungi</taxon>
        <taxon>Fungi incertae sedis</taxon>
        <taxon>Microsporidia</taxon>
        <taxon>Mitosporidium</taxon>
    </lineage>
</organism>
<keyword evidence="5 9" id="KW-0812">Transmembrane</keyword>
<dbReference type="PANTHER" id="PTHR22950:SF678">
    <property type="entry name" value="VACUOLAR AMINO ACID TRANSPORTER 5-RELATED"/>
    <property type="match status" value="1"/>
</dbReference>
<sequence length="361" mass="39675">MSSFHNLKGISVMDQHLNSIPTIESAHMDTASMSKYDELERRATATLFGSGLNLIKITIGAAIISLPCIIFSFGYLLGPLILLIAAIASFTGLYLYLECASYIGRTSSPSSLAESTLPLAGHILDICIVTKAIGVSLSYVMIIGSTCSKVAMWGLHLSEGHVLADARIWMLFMGTFILFPLSMLKTSKRLQFTSAFGIAATIYLVLLSVYGIWALPPPSGNSASIWALFDKLSWAYPITLKNIGFFGTAVFAFSCHQIIFTLFNETKNNKVSSMATMCGVAIGVALIILIQHQSSKLIPIQHGSSKVIPIQHESSKAIRIQEVTDHHLGFRHFGHFAYCWHCSFLPWKEKSSRRRHANPKI</sequence>
<evidence type="ECO:0000256" key="7">
    <source>
        <dbReference type="ARBA" id="ARBA00022989"/>
    </source>
</evidence>
<feature type="transmembrane region" description="Helical" evidence="9">
    <location>
        <begin position="235"/>
        <end position="259"/>
    </location>
</feature>
<gene>
    <name evidence="11" type="ORF">DI09_12p170</name>
</gene>